<evidence type="ECO:0008006" key="4">
    <source>
        <dbReference type="Google" id="ProtNLM"/>
    </source>
</evidence>
<name>A0A495JN97_9ACTN</name>
<keyword evidence="3" id="KW-1185">Reference proteome</keyword>
<reference evidence="2 3" key="1">
    <citation type="submission" date="2018-10" db="EMBL/GenBank/DDBJ databases">
        <title>Sequencing the genomes of 1000 actinobacteria strains.</title>
        <authorList>
            <person name="Klenk H.-P."/>
        </authorList>
    </citation>
    <scope>NUCLEOTIDE SEQUENCE [LARGE SCALE GENOMIC DNA]</scope>
    <source>
        <strain evidence="2 3">DSM 45175</strain>
    </source>
</reference>
<feature type="region of interest" description="Disordered" evidence="1">
    <location>
        <begin position="1"/>
        <end position="21"/>
    </location>
</feature>
<dbReference type="Proteomes" id="UP000277671">
    <property type="component" value="Unassembled WGS sequence"/>
</dbReference>
<dbReference type="EMBL" id="RBKT01000001">
    <property type="protein sequence ID" value="RKR89822.1"/>
    <property type="molecule type" value="Genomic_DNA"/>
</dbReference>
<protein>
    <recommendedName>
        <fullName evidence="4">Very-short-patch-repair endonuclease</fullName>
    </recommendedName>
</protein>
<dbReference type="AlphaFoldDB" id="A0A495JN97"/>
<evidence type="ECO:0000256" key="1">
    <source>
        <dbReference type="SAM" id="MobiDB-lite"/>
    </source>
</evidence>
<evidence type="ECO:0000313" key="3">
    <source>
        <dbReference type="Proteomes" id="UP000277671"/>
    </source>
</evidence>
<organism evidence="2 3">
    <name type="scientific">Micromonospora pisi</name>
    <dbReference type="NCBI Taxonomy" id="589240"/>
    <lineage>
        <taxon>Bacteria</taxon>
        <taxon>Bacillati</taxon>
        <taxon>Actinomycetota</taxon>
        <taxon>Actinomycetes</taxon>
        <taxon>Micromonosporales</taxon>
        <taxon>Micromonosporaceae</taxon>
        <taxon>Micromonospora</taxon>
    </lineage>
</organism>
<accession>A0A495JN97</accession>
<evidence type="ECO:0000313" key="2">
    <source>
        <dbReference type="EMBL" id="RKR89822.1"/>
    </source>
</evidence>
<proteinExistence type="predicted"/>
<dbReference type="OrthoDB" id="3209715at2"/>
<sequence length="317" mass="35764">MLRRDAVPGLRPPPAPDADPLTHLLHRQSDVLDRRQALRHLSPKAVRHRVASGRWQLAGRGVYVAHTGPLTREQLRWVAVLGVRRAVLGGLSALELLGLRGYRSEALHVLIPAGRKDLDPPYGVVVHRTRHLLPADVHRLGLPPCTMPARSLVDAARWAATDNQARAIVAAGFQQRLVNSADLDPVLARMPNVRRRRLIINAATDARDGAASVPESDFLRLCRRADLPTPSRQVRRTDARGRRRYLDVYFDEWRVHVEIDGGQHLEVGHWWADMRRQNDLWISGVRILRFPAWVVRDRPAEVIAQLRAALQAAGWRP</sequence>
<dbReference type="RefSeq" id="WP_121158216.1">
    <property type="nucleotide sequence ID" value="NZ_RBKT01000001.1"/>
</dbReference>
<gene>
    <name evidence="2" type="ORF">BDK92_4181</name>
</gene>
<comment type="caution">
    <text evidence="2">The sequence shown here is derived from an EMBL/GenBank/DDBJ whole genome shotgun (WGS) entry which is preliminary data.</text>
</comment>